<accession>A0A1M6D578</accession>
<feature type="domain" description="Glycosyltransferase 2-like" evidence="2">
    <location>
        <begin position="9"/>
        <end position="90"/>
    </location>
</feature>
<evidence type="ECO:0000259" key="2">
    <source>
        <dbReference type="Pfam" id="PF00535"/>
    </source>
</evidence>
<dbReference type="OrthoDB" id="9815923at2"/>
<dbReference type="GO" id="GO:0016740">
    <property type="term" value="F:transferase activity"/>
    <property type="evidence" value="ECO:0007669"/>
    <property type="project" value="UniProtKB-KW"/>
</dbReference>
<sequence length="592" mass="66440">MIPTVALAMIVRNEEANLAACLDSVKGAVDEIVIVDTGSTDRTVEIARRYTGKVYRYPWHGDFSAARNYALARAKSDWILSLDADEELDTSPGDLHSLINNNSGYEAFFLPLHNRATENPGDYNRFFVLRLFRNKAGYRFQGIIHEQVVISRPEAVGTAQGPVIWHRPLSKKERNCKRGRNLALLRQAVAADPANPFLQYYLGVEWLGLGKAERALPYLQEALKQLTDGHILFRAPAIRLVIACLRALGSLDEAICICMEESQRYPFYTDLFFDGGILFEEKGEYEIALKWFEEALRLGQPPPLFSHTNGTESFLSLYHLGYCHEKLARFKEAKNCYEKALALNPAYLYPLYNLFLLYLAEKGPQGTFDHLKAAGHLNHPQQVVVLADLFFEAGFPDLACACFEEAGPGAGSPTEDHARRLARFCVYAGRFEHALFLMERIRHAGGEIDPSLAVDEIVALMLKEDYRLAKIRTISLWRRPQGRSPAWTLLNLISLLGNGSRCGRPEKNREPAVIETALTILENCLRYRPGPLEPGNARVSSGYHRLAQETIKLLTSLSPRGCMALCAYLKEKASAARHMLDYKCGPARGLFS</sequence>
<dbReference type="SUPFAM" id="SSF48452">
    <property type="entry name" value="TPR-like"/>
    <property type="match status" value="1"/>
</dbReference>
<reference evidence="4" key="1">
    <citation type="submission" date="2016-11" db="EMBL/GenBank/DDBJ databases">
        <authorList>
            <person name="Varghese N."/>
            <person name="Submissions S."/>
        </authorList>
    </citation>
    <scope>NUCLEOTIDE SEQUENCE [LARGE SCALE GENOMIC DNA]</scope>
    <source>
        <strain evidence="4">DSM 16057</strain>
    </source>
</reference>
<dbReference type="EMBL" id="FQZM01000009">
    <property type="protein sequence ID" value="SHI68359.1"/>
    <property type="molecule type" value="Genomic_DNA"/>
</dbReference>
<name>A0A1M6D578_9FIRM</name>
<dbReference type="InterPro" id="IPR019734">
    <property type="entry name" value="TPR_rpt"/>
</dbReference>
<dbReference type="Gene3D" id="3.90.550.10">
    <property type="entry name" value="Spore Coat Polysaccharide Biosynthesis Protein SpsA, Chain A"/>
    <property type="match status" value="1"/>
</dbReference>
<evidence type="ECO:0000256" key="1">
    <source>
        <dbReference type="PROSITE-ProRule" id="PRU00339"/>
    </source>
</evidence>
<dbReference type="SUPFAM" id="SSF53448">
    <property type="entry name" value="Nucleotide-diphospho-sugar transferases"/>
    <property type="match status" value="1"/>
</dbReference>
<evidence type="ECO:0000313" key="4">
    <source>
        <dbReference type="Proteomes" id="UP000184529"/>
    </source>
</evidence>
<evidence type="ECO:0000313" key="3">
    <source>
        <dbReference type="EMBL" id="SHI68359.1"/>
    </source>
</evidence>
<dbReference type="SMART" id="SM00028">
    <property type="entry name" value="TPR"/>
    <property type="match status" value="3"/>
</dbReference>
<keyword evidence="3" id="KW-0808">Transferase</keyword>
<gene>
    <name evidence="3" type="ORF">SAMN02745219_00828</name>
</gene>
<feature type="repeat" description="TPR" evidence="1">
    <location>
        <begin position="269"/>
        <end position="302"/>
    </location>
</feature>
<dbReference type="Pfam" id="PF00515">
    <property type="entry name" value="TPR_1"/>
    <property type="match status" value="1"/>
</dbReference>
<dbReference type="Pfam" id="PF00535">
    <property type="entry name" value="Glycos_transf_2"/>
    <property type="match status" value="1"/>
</dbReference>
<dbReference type="SUPFAM" id="SSF81901">
    <property type="entry name" value="HCP-like"/>
    <property type="match status" value="1"/>
</dbReference>
<feature type="repeat" description="TPR" evidence="1">
    <location>
        <begin position="314"/>
        <end position="347"/>
    </location>
</feature>
<dbReference type="PANTHER" id="PTHR43630">
    <property type="entry name" value="POLY-BETA-1,6-N-ACETYL-D-GLUCOSAMINE SYNTHASE"/>
    <property type="match status" value="1"/>
</dbReference>
<dbReference type="RefSeq" id="WP_072867502.1">
    <property type="nucleotide sequence ID" value="NZ_FQZM01000009.1"/>
</dbReference>
<protein>
    <submittedName>
        <fullName evidence="3">Glycosyltransferase involved in cell wall bisynthesis</fullName>
    </submittedName>
</protein>
<dbReference type="InterPro" id="IPR029044">
    <property type="entry name" value="Nucleotide-diphossugar_trans"/>
</dbReference>
<organism evidence="3 4">
    <name type="scientific">Desulfofundulus thermosubterraneus DSM 16057</name>
    <dbReference type="NCBI Taxonomy" id="1121432"/>
    <lineage>
        <taxon>Bacteria</taxon>
        <taxon>Bacillati</taxon>
        <taxon>Bacillota</taxon>
        <taxon>Clostridia</taxon>
        <taxon>Eubacteriales</taxon>
        <taxon>Peptococcaceae</taxon>
        <taxon>Desulfofundulus</taxon>
    </lineage>
</organism>
<dbReference type="Gene3D" id="1.25.40.10">
    <property type="entry name" value="Tetratricopeptide repeat domain"/>
    <property type="match status" value="1"/>
</dbReference>
<dbReference type="InterPro" id="IPR001173">
    <property type="entry name" value="Glyco_trans_2-like"/>
</dbReference>
<dbReference type="PANTHER" id="PTHR43630:SF2">
    <property type="entry name" value="GLYCOSYLTRANSFERASE"/>
    <property type="match status" value="1"/>
</dbReference>
<dbReference type="STRING" id="1121432.SAMN02745219_00828"/>
<dbReference type="InterPro" id="IPR011990">
    <property type="entry name" value="TPR-like_helical_dom_sf"/>
</dbReference>
<keyword evidence="1" id="KW-0802">TPR repeat</keyword>
<dbReference type="PROSITE" id="PS50005">
    <property type="entry name" value="TPR"/>
    <property type="match status" value="2"/>
</dbReference>
<dbReference type="CDD" id="cd02511">
    <property type="entry name" value="Beta4Glucosyltransferase"/>
    <property type="match status" value="1"/>
</dbReference>
<keyword evidence="4" id="KW-1185">Reference proteome</keyword>
<dbReference type="Proteomes" id="UP000184529">
    <property type="component" value="Unassembled WGS sequence"/>
</dbReference>
<proteinExistence type="predicted"/>
<dbReference type="AlphaFoldDB" id="A0A1M6D578"/>